<keyword evidence="7 8" id="KW-0472">Membrane</keyword>
<protein>
    <recommendedName>
        <fullName evidence="9">Glycosyltransferase RgtA/B/C/D-like domain-containing protein</fullName>
    </recommendedName>
</protein>
<accession>A0A517R843</accession>
<comment type="subcellular location">
    <subcellularLocation>
        <location evidence="1">Cell membrane</location>
        <topology evidence="1">Multi-pass membrane protein</topology>
    </subcellularLocation>
</comment>
<evidence type="ECO:0000256" key="2">
    <source>
        <dbReference type="ARBA" id="ARBA00022475"/>
    </source>
</evidence>
<keyword evidence="2" id="KW-1003">Cell membrane</keyword>
<evidence type="ECO:0000313" key="11">
    <source>
        <dbReference type="Proteomes" id="UP000317171"/>
    </source>
</evidence>
<dbReference type="InterPro" id="IPR050297">
    <property type="entry name" value="LipidA_mod_glycosyltrf_83"/>
</dbReference>
<feature type="transmembrane region" description="Helical" evidence="8">
    <location>
        <begin position="347"/>
        <end position="368"/>
    </location>
</feature>
<reference evidence="10 11" key="1">
    <citation type="submission" date="2019-02" db="EMBL/GenBank/DDBJ databases">
        <title>Deep-cultivation of Planctomycetes and their phenomic and genomic characterization uncovers novel biology.</title>
        <authorList>
            <person name="Wiegand S."/>
            <person name="Jogler M."/>
            <person name="Boedeker C."/>
            <person name="Pinto D."/>
            <person name="Vollmers J."/>
            <person name="Rivas-Marin E."/>
            <person name="Kohn T."/>
            <person name="Peeters S.H."/>
            <person name="Heuer A."/>
            <person name="Rast P."/>
            <person name="Oberbeckmann S."/>
            <person name="Bunk B."/>
            <person name="Jeske O."/>
            <person name="Meyerdierks A."/>
            <person name="Storesund J.E."/>
            <person name="Kallscheuer N."/>
            <person name="Luecker S."/>
            <person name="Lage O.M."/>
            <person name="Pohl T."/>
            <person name="Merkel B.J."/>
            <person name="Hornburger P."/>
            <person name="Mueller R.-W."/>
            <person name="Bruemmer F."/>
            <person name="Labrenz M."/>
            <person name="Spormann A.M."/>
            <person name="Op den Camp H."/>
            <person name="Overmann J."/>
            <person name="Amann R."/>
            <person name="Jetten M.S.M."/>
            <person name="Mascher T."/>
            <person name="Medema M.H."/>
            <person name="Devos D.P."/>
            <person name="Kaster A.-K."/>
            <person name="Ovreas L."/>
            <person name="Rohde M."/>
            <person name="Galperin M.Y."/>
            <person name="Jogler C."/>
        </authorList>
    </citation>
    <scope>NUCLEOTIDE SEQUENCE [LARGE SCALE GENOMIC DNA]</scope>
    <source>
        <strain evidence="10 11">Pan241w</strain>
    </source>
</reference>
<dbReference type="Proteomes" id="UP000317171">
    <property type="component" value="Chromosome"/>
</dbReference>
<dbReference type="KEGG" id="gaz:Pan241w_00540"/>
<proteinExistence type="predicted"/>
<feature type="domain" description="Glycosyltransferase RgtA/B/C/D-like" evidence="9">
    <location>
        <begin position="75"/>
        <end position="230"/>
    </location>
</feature>
<dbReference type="AlphaFoldDB" id="A0A517R843"/>
<evidence type="ECO:0000256" key="3">
    <source>
        <dbReference type="ARBA" id="ARBA00022676"/>
    </source>
</evidence>
<dbReference type="GO" id="GO:0009103">
    <property type="term" value="P:lipopolysaccharide biosynthetic process"/>
    <property type="evidence" value="ECO:0007669"/>
    <property type="project" value="UniProtKB-ARBA"/>
</dbReference>
<gene>
    <name evidence="10" type="ORF">Pan241w_00540</name>
</gene>
<feature type="transmembrane region" description="Helical" evidence="8">
    <location>
        <begin position="292"/>
        <end position="311"/>
    </location>
</feature>
<feature type="transmembrane region" description="Helical" evidence="8">
    <location>
        <begin position="261"/>
        <end position="280"/>
    </location>
</feature>
<evidence type="ECO:0000256" key="5">
    <source>
        <dbReference type="ARBA" id="ARBA00022692"/>
    </source>
</evidence>
<dbReference type="EMBL" id="CP036269">
    <property type="protein sequence ID" value="QDT40001.1"/>
    <property type="molecule type" value="Genomic_DNA"/>
</dbReference>
<feature type="transmembrane region" description="Helical" evidence="8">
    <location>
        <begin position="323"/>
        <end position="340"/>
    </location>
</feature>
<keyword evidence="11" id="KW-1185">Reference proteome</keyword>
<keyword evidence="3" id="KW-0328">Glycosyltransferase</keyword>
<name>A0A517R843_9PLAN</name>
<feature type="transmembrane region" description="Helical" evidence="8">
    <location>
        <begin position="185"/>
        <end position="208"/>
    </location>
</feature>
<evidence type="ECO:0000259" key="9">
    <source>
        <dbReference type="Pfam" id="PF13231"/>
    </source>
</evidence>
<evidence type="ECO:0000256" key="8">
    <source>
        <dbReference type="SAM" id="Phobius"/>
    </source>
</evidence>
<dbReference type="GO" id="GO:0016763">
    <property type="term" value="F:pentosyltransferase activity"/>
    <property type="evidence" value="ECO:0007669"/>
    <property type="project" value="TreeGrafter"/>
</dbReference>
<keyword evidence="5 8" id="KW-0812">Transmembrane</keyword>
<keyword evidence="6 8" id="KW-1133">Transmembrane helix</keyword>
<feature type="transmembrane region" description="Helical" evidence="8">
    <location>
        <begin position="20"/>
        <end position="40"/>
    </location>
</feature>
<evidence type="ECO:0000256" key="4">
    <source>
        <dbReference type="ARBA" id="ARBA00022679"/>
    </source>
</evidence>
<dbReference type="OrthoDB" id="265333at2"/>
<feature type="transmembrane region" description="Helical" evidence="8">
    <location>
        <begin position="220"/>
        <end position="241"/>
    </location>
</feature>
<organism evidence="10 11">
    <name type="scientific">Gimesia alba</name>
    <dbReference type="NCBI Taxonomy" id="2527973"/>
    <lineage>
        <taxon>Bacteria</taxon>
        <taxon>Pseudomonadati</taxon>
        <taxon>Planctomycetota</taxon>
        <taxon>Planctomycetia</taxon>
        <taxon>Planctomycetales</taxon>
        <taxon>Planctomycetaceae</taxon>
        <taxon>Gimesia</taxon>
    </lineage>
</organism>
<dbReference type="InterPro" id="IPR038731">
    <property type="entry name" value="RgtA/B/C-like"/>
</dbReference>
<evidence type="ECO:0000256" key="1">
    <source>
        <dbReference type="ARBA" id="ARBA00004651"/>
    </source>
</evidence>
<dbReference type="PANTHER" id="PTHR33908">
    <property type="entry name" value="MANNOSYLTRANSFERASE YKCB-RELATED"/>
    <property type="match status" value="1"/>
</dbReference>
<dbReference type="Pfam" id="PF13231">
    <property type="entry name" value="PMT_2"/>
    <property type="match status" value="1"/>
</dbReference>
<feature type="transmembrane region" description="Helical" evidence="8">
    <location>
        <begin position="146"/>
        <end position="165"/>
    </location>
</feature>
<sequence>MLDQNPPEPSQLENRCLQNVGRGLLGLSVVSWFVLMWPMWSGGPLVMDEHGSYWIIDSGLPGTSLMRSLDYAAIPPLSSWIQQVFLTVLGKSEFTFRLSSALCALGAIFVSYLAGKELGSPLTGGLAALLVAWHPEAMDEVRIARCYGLVLLLGATVIWATIRWHRTPGSLRVALFWSLASAALLWTHYTSALLVILSGLSVAVSSFVRRDLSRATLSRLLVAALLVSVLCVPLIPSIFRLKEWGPILNFSDSSTSIWNVIGPFWWVGLPVGVVAVIALARSRPQQEISRSGLWITGACSLLPLLILAALASSDMSSLANPRYRVAYAPAGACFLALLLTSSRYWKVSIGAALVVLVASWSLTPLGPWELGRLGSATEQEWRELNAYVADNAKPGEPILVQSGLTESYLVPFYTEDRVFLEYVACRVSRFYVETAHPRYALPYVWNPQTGVIDFFRELLQSWHSDPGSFWVACATDTDLNQSSLNGIQAIARETGFVPLETQTWPSATLIHFQRQPGSSK</sequence>
<evidence type="ECO:0000313" key="10">
    <source>
        <dbReference type="EMBL" id="QDT40001.1"/>
    </source>
</evidence>
<dbReference type="GO" id="GO:0005886">
    <property type="term" value="C:plasma membrane"/>
    <property type="evidence" value="ECO:0007669"/>
    <property type="project" value="UniProtKB-SubCell"/>
</dbReference>
<keyword evidence="4" id="KW-0808">Transferase</keyword>
<dbReference type="PANTHER" id="PTHR33908:SF11">
    <property type="entry name" value="MEMBRANE PROTEIN"/>
    <property type="match status" value="1"/>
</dbReference>
<evidence type="ECO:0000256" key="6">
    <source>
        <dbReference type="ARBA" id="ARBA00022989"/>
    </source>
</evidence>
<dbReference type="RefSeq" id="WP_145209218.1">
    <property type="nucleotide sequence ID" value="NZ_CP036269.1"/>
</dbReference>
<evidence type="ECO:0000256" key="7">
    <source>
        <dbReference type="ARBA" id="ARBA00023136"/>
    </source>
</evidence>
<feature type="transmembrane region" description="Helical" evidence="8">
    <location>
        <begin position="94"/>
        <end position="112"/>
    </location>
</feature>